<dbReference type="Proteomes" id="UP000242662">
    <property type="component" value="Unassembled WGS sequence"/>
</dbReference>
<dbReference type="OrthoDB" id="2846347at2"/>
<sequence>MPQKKWLDHILHIRPFVQTVEECTKTRMKATNTAAQKQAGPLRRLYQIKHMNGLFALVIIPYLFLFHGLLGKQLIALFQMLSRNIFPYNLIMLLLIFVMLPLALYFLVLHFANHFWCKHQHYQEKIAAALSAQMQAEQDEAQTRAALLANTTLPTCYLHSYALQKFEQYFRSHRAETLRDAIHLFEIEKNHALQQYTLYRMNGEKRIPTSFTRAYQFEQHQQPS</sequence>
<keyword evidence="1" id="KW-1133">Transmembrane helix</keyword>
<keyword evidence="1" id="KW-0472">Membrane</keyword>
<dbReference type="AlphaFoldDB" id="A0A1G6GZA3"/>
<gene>
    <name evidence="2" type="ORF">SAMN05421737_102174</name>
</gene>
<dbReference type="RefSeq" id="WP_090774752.1">
    <property type="nucleotide sequence ID" value="NZ_FMYM01000002.1"/>
</dbReference>
<proteinExistence type="predicted"/>
<keyword evidence="3" id="KW-1185">Reference proteome</keyword>
<feature type="transmembrane region" description="Helical" evidence="1">
    <location>
        <begin position="53"/>
        <end position="70"/>
    </location>
</feature>
<name>A0A1G6GZA3_9BACI</name>
<feature type="transmembrane region" description="Helical" evidence="1">
    <location>
        <begin position="90"/>
        <end position="112"/>
    </location>
</feature>
<dbReference type="EMBL" id="FMYM01000002">
    <property type="protein sequence ID" value="SDB87223.1"/>
    <property type="molecule type" value="Genomic_DNA"/>
</dbReference>
<evidence type="ECO:0000256" key="1">
    <source>
        <dbReference type="SAM" id="Phobius"/>
    </source>
</evidence>
<evidence type="ECO:0000313" key="3">
    <source>
        <dbReference type="Proteomes" id="UP000242662"/>
    </source>
</evidence>
<protein>
    <submittedName>
        <fullName evidence="2">Uncharacterized protein</fullName>
    </submittedName>
</protein>
<reference evidence="3" key="1">
    <citation type="submission" date="2016-09" db="EMBL/GenBank/DDBJ databases">
        <authorList>
            <person name="Varghese N."/>
            <person name="Submissions S."/>
        </authorList>
    </citation>
    <scope>NUCLEOTIDE SEQUENCE [LARGE SCALE GENOMIC DNA]</scope>
    <source>
        <strain evidence="3">25nlg</strain>
    </source>
</reference>
<keyword evidence="1" id="KW-0812">Transmembrane</keyword>
<dbReference type="STRING" id="1464122.SAMN05421737_102174"/>
<organism evidence="2 3">
    <name type="scientific">Shouchella lonarensis</name>
    <dbReference type="NCBI Taxonomy" id="1464122"/>
    <lineage>
        <taxon>Bacteria</taxon>
        <taxon>Bacillati</taxon>
        <taxon>Bacillota</taxon>
        <taxon>Bacilli</taxon>
        <taxon>Bacillales</taxon>
        <taxon>Bacillaceae</taxon>
        <taxon>Shouchella</taxon>
    </lineage>
</organism>
<accession>A0A1G6GZA3</accession>
<evidence type="ECO:0000313" key="2">
    <source>
        <dbReference type="EMBL" id="SDB87223.1"/>
    </source>
</evidence>